<proteinExistence type="predicted"/>
<gene>
    <name evidence="2" type="ORF">EFB08_17390</name>
</gene>
<dbReference type="EMBL" id="RJJD01000013">
    <property type="protein sequence ID" value="RNI24147.1"/>
    <property type="molecule type" value="Genomic_DNA"/>
</dbReference>
<name>A0A3M9MG62_9BACT</name>
<protein>
    <submittedName>
        <fullName evidence="2">Uncharacterized protein</fullName>
    </submittedName>
</protein>
<accession>A0A3M9MG62</accession>
<feature type="region of interest" description="Disordered" evidence="1">
    <location>
        <begin position="1"/>
        <end position="20"/>
    </location>
</feature>
<comment type="caution">
    <text evidence="2">The sequence shown here is derived from an EMBL/GenBank/DDBJ whole genome shotgun (WGS) entry which is preliminary data.</text>
</comment>
<evidence type="ECO:0000313" key="2">
    <source>
        <dbReference type="EMBL" id="RNI24147.1"/>
    </source>
</evidence>
<keyword evidence="3" id="KW-1185">Reference proteome</keyword>
<evidence type="ECO:0000313" key="3">
    <source>
        <dbReference type="Proteomes" id="UP000272117"/>
    </source>
</evidence>
<evidence type="ECO:0000256" key="1">
    <source>
        <dbReference type="SAM" id="MobiDB-lite"/>
    </source>
</evidence>
<reference evidence="2 3" key="1">
    <citation type="submission" date="2018-11" db="EMBL/GenBank/DDBJ databases">
        <title>Rufibacter latericius sp. nov., isolated from water in Baiyang Lake.</title>
        <authorList>
            <person name="Yang Y."/>
        </authorList>
    </citation>
    <scope>NUCLEOTIDE SEQUENCE [LARGE SCALE GENOMIC DNA]</scope>
    <source>
        <strain evidence="2 3">R-22-1c-1</strain>
    </source>
</reference>
<sequence>MLAMPTAAREDAQETGQRRRPLNGAGQYYVSRGEVRVEGFGSFYEAYRYALNRFCSEDFTVWEDTW</sequence>
<dbReference type="Proteomes" id="UP000272117">
    <property type="component" value="Unassembled WGS sequence"/>
</dbReference>
<organism evidence="2 3">
    <name type="scientific">Rufibacter latericius</name>
    <dbReference type="NCBI Taxonomy" id="2487040"/>
    <lineage>
        <taxon>Bacteria</taxon>
        <taxon>Pseudomonadati</taxon>
        <taxon>Bacteroidota</taxon>
        <taxon>Cytophagia</taxon>
        <taxon>Cytophagales</taxon>
        <taxon>Hymenobacteraceae</taxon>
        <taxon>Rufibacter</taxon>
    </lineage>
</organism>
<dbReference type="RefSeq" id="WP_123128235.1">
    <property type="nucleotide sequence ID" value="NZ_RJJD01000013.1"/>
</dbReference>
<dbReference type="AlphaFoldDB" id="A0A3M9MG62"/>